<feature type="compositionally biased region" description="Basic and acidic residues" evidence="1">
    <location>
        <begin position="229"/>
        <end position="241"/>
    </location>
</feature>
<feature type="region of interest" description="Disordered" evidence="1">
    <location>
        <begin position="217"/>
        <end position="252"/>
    </location>
</feature>
<feature type="compositionally biased region" description="Polar residues" evidence="1">
    <location>
        <begin position="366"/>
        <end position="376"/>
    </location>
</feature>
<protein>
    <submittedName>
        <fullName evidence="2">Uncharacterized protein</fullName>
    </submittedName>
</protein>
<accession>A0A4U6VCX0</accession>
<name>A0A4U6VCX0_SETVI</name>
<evidence type="ECO:0000313" key="3">
    <source>
        <dbReference type="Proteomes" id="UP000298652"/>
    </source>
</evidence>
<dbReference type="AlphaFoldDB" id="A0A4U6VCX0"/>
<feature type="compositionally biased region" description="Low complexity" evidence="1">
    <location>
        <begin position="1"/>
        <end position="10"/>
    </location>
</feature>
<dbReference type="PANTHER" id="PTHR33026">
    <property type="entry name" value="OS06G0360600 PROTEIN"/>
    <property type="match status" value="1"/>
</dbReference>
<dbReference type="EMBL" id="CM016555">
    <property type="protein sequence ID" value="TKW21837.1"/>
    <property type="molecule type" value="Genomic_DNA"/>
</dbReference>
<evidence type="ECO:0000256" key="1">
    <source>
        <dbReference type="SAM" id="MobiDB-lite"/>
    </source>
</evidence>
<feature type="region of interest" description="Disordered" evidence="1">
    <location>
        <begin position="353"/>
        <end position="376"/>
    </location>
</feature>
<dbReference type="PANTHER" id="PTHR33026:SF7">
    <property type="entry name" value="OS03G0100275 PROTEIN"/>
    <property type="match status" value="1"/>
</dbReference>
<keyword evidence="3" id="KW-1185">Reference proteome</keyword>
<gene>
    <name evidence="2" type="ORF">SEVIR_4G147300v2</name>
</gene>
<evidence type="ECO:0000313" key="2">
    <source>
        <dbReference type="EMBL" id="TKW21837.1"/>
    </source>
</evidence>
<organism evidence="2 3">
    <name type="scientific">Setaria viridis</name>
    <name type="common">Green bristlegrass</name>
    <name type="synonym">Setaria italica subsp. viridis</name>
    <dbReference type="NCBI Taxonomy" id="4556"/>
    <lineage>
        <taxon>Eukaryota</taxon>
        <taxon>Viridiplantae</taxon>
        <taxon>Streptophyta</taxon>
        <taxon>Embryophyta</taxon>
        <taxon>Tracheophyta</taxon>
        <taxon>Spermatophyta</taxon>
        <taxon>Magnoliopsida</taxon>
        <taxon>Liliopsida</taxon>
        <taxon>Poales</taxon>
        <taxon>Poaceae</taxon>
        <taxon>PACMAD clade</taxon>
        <taxon>Panicoideae</taxon>
        <taxon>Panicodae</taxon>
        <taxon>Paniceae</taxon>
        <taxon>Cenchrinae</taxon>
        <taxon>Setaria</taxon>
    </lineage>
</organism>
<dbReference type="Proteomes" id="UP000298652">
    <property type="component" value="Chromosome 4"/>
</dbReference>
<sequence>MGRKVAASKAGKGEKKKRSDKKKEPQLLAPKFGKTDQTAPPNPVCVWKWSTLKEEDIKALVAEKFTLRSGIHQLAIYIGNACPLETCLDETMRETMSSQYLDYELDEPKHGDCLQVPELVRRIIDLKEQGLTGLGVAFSFMKRLIQLLQQRCHLGYEYTGLDDPSRFSPDEIIMDEIMARLRRMFKNVSGIPTIVWEFNASHLPKPEGMIVDDQEEEVVESSSSTSSDTAEKYEVEARQSVKDGSSSKSSNKHFAVEELEAAIPLPLKKKRTIIVKWAVKKSIAADNVPPKVLDEATKAEKAAAMAAQNKSPITKELIEVEDDPEPQYVIQVDPQVVNPAGANTTQAAEMKLKPGQDPIVDVQATPKASSSTVKPL</sequence>
<reference evidence="2" key="1">
    <citation type="submission" date="2019-03" db="EMBL/GenBank/DDBJ databases">
        <title>WGS assembly of Setaria viridis.</title>
        <authorList>
            <person name="Huang P."/>
            <person name="Jenkins J."/>
            <person name="Grimwood J."/>
            <person name="Barry K."/>
            <person name="Healey A."/>
            <person name="Mamidi S."/>
            <person name="Sreedasyam A."/>
            <person name="Shu S."/>
            <person name="Feldman M."/>
            <person name="Wu J."/>
            <person name="Yu Y."/>
            <person name="Chen C."/>
            <person name="Johnson J."/>
            <person name="Rokhsar D."/>
            <person name="Baxter I."/>
            <person name="Schmutz J."/>
            <person name="Brutnell T."/>
            <person name="Kellogg E."/>
        </authorList>
    </citation>
    <scope>NUCLEOTIDE SEQUENCE [LARGE SCALE GENOMIC DNA]</scope>
</reference>
<dbReference type="Gramene" id="TKW21837">
    <property type="protein sequence ID" value="TKW21837"/>
    <property type="gene ID" value="SEVIR_4G147300v2"/>
</dbReference>
<proteinExistence type="predicted"/>
<feature type="region of interest" description="Disordered" evidence="1">
    <location>
        <begin position="1"/>
        <end position="38"/>
    </location>
</feature>